<reference evidence="1 2" key="1">
    <citation type="submission" date="2019-07" db="EMBL/GenBank/DDBJ databases">
        <title>Whole genome shotgun sequence of Methylobacterium haplocladii NBRC 107714.</title>
        <authorList>
            <person name="Hosoyama A."/>
            <person name="Uohara A."/>
            <person name="Ohji S."/>
            <person name="Ichikawa N."/>
        </authorList>
    </citation>
    <scope>NUCLEOTIDE SEQUENCE [LARGE SCALE GENOMIC DNA]</scope>
    <source>
        <strain evidence="1 2">NBRC 107714</strain>
    </source>
</reference>
<dbReference type="EMBL" id="BJZT01000032">
    <property type="protein sequence ID" value="GEP00559.1"/>
    <property type="molecule type" value="Genomic_DNA"/>
</dbReference>
<protein>
    <submittedName>
        <fullName evidence="1">Uncharacterized protein</fullName>
    </submittedName>
</protein>
<proteinExistence type="predicted"/>
<keyword evidence="2" id="KW-1185">Reference proteome</keyword>
<dbReference type="Proteomes" id="UP000321258">
    <property type="component" value="Unassembled WGS sequence"/>
</dbReference>
<gene>
    <name evidence="1" type="ORF">MHA02_29460</name>
</gene>
<name>A0A512ISE4_9HYPH</name>
<sequence>MIRLGNAVLLASGQEPFRAAPADTTKPHDGLWIVAGSDGANALAYGDGIRACLYRHDEARAAASHLNAEARAA</sequence>
<evidence type="ECO:0000313" key="2">
    <source>
        <dbReference type="Proteomes" id="UP000321258"/>
    </source>
</evidence>
<organism evidence="1 2">
    <name type="scientific">Methylobacterium haplocladii</name>
    <dbReference type="NCBI Taxonomy" id="1176176"/>
    <lineage>
        <taxon>Bacteria</taxon>
        <taxon>Pseudomonadati</taxon>
        <taxon>Pseudomonadota</taxon>
        <taxon>Alphaproteobacteria</taxon>
        <taxon>Hyphomicrobiales</taxon>
        <taxon>Methylobacteriaceae</taxon>
        <taxon>Methylobacterium</taxon>
    </lineage>
</organism>
<comment type="caution">
    <text evidence="1">The sequence shown here is derived from an EMBL/GenBank/DDBJ whole genome shotgun (WGS) entry which is preliminary data.</text>
</comment>
<evidence type="ECO:0000313" key="1">
    <source>
        <dbReference type="EMBL" id="GEP00559.1"/>
    </source>
</evidence>
<dbReference type="AlphaFoldDB" id="A0A512ISE4"/>
<accession>A0A512ISE4</accession>